<dbReference type="PANTHER" id="PTHR33695">
    <property type="entry name" value="LIPOPROTEIN SIGNAL PEPTIDASE"/>
    <property type="match status" value="1"/>
</dbReference>
<evidence type="ECO:0000256" key="7">
    <source>
        <dbReference type="ARBA" id="ARBA00022989"/>
    </source>
</evidence>
<feature type="transmembrane region" description="Helical" evidence="9">
    <location>
        <begin position="142"/>
        <end position="162"/>
    </location>
</feature>
<evidence type="ECO:0000256" key="1">
    <source>
        <dbReference type="ARBA" id="ARBA00006139"/>
    </source>
</evidence>
<evidence type="ECO:0000256" key="4">
    <source>
        <dbReference type="ARBA" id="ARBA00022692"/>
    </source>
</evidence>
<comment type="similarity">
    <text evidence="1 9 11">Belongs to the peptidase A8 family.</text>
</comment>
<feature type="active site" evidence="9">
    <location>
        <position position="150"/>
    </location>
</feature>
<evidence type="ECO:0000313" key="12">
    <source>
        <dbReference type="EMBL" id="GAA5085270.1"/>
    </source>
</evidence>
<dbReference type="NCBIfam" id="TIGR00077">
    <property type="entry name" value="lspA"/>
    <property type="match status" value="1"/>
</dbReference>
<keyword evidence="6 9" id="KW-0378">Hydrolase</keyword>
<evidence type="ECO:0000256" key="5">
    <source>
        <dbReference type="ARBA" id="ARBA00022750"/>
    </source>
</evidence>
<dbReference type="HAMAP" id="MF_00161">
    <property type="entry name" value="LspA"/>
    <property type="match status" value="1"/>
</dbReference>
<dbReference type="EC" id="3.4.23.36" evidence="9"/>
<keyword evidence="4 9" id="KW-0812">Transmembrane</keyword>
<accession>A0ABP9LXK6</accession>
<evidence type="ECO:0000313" key="13">
    <source>
        <dbReference type="Proteomes" id="UP001500227"/>
    </source>
</evidence>
<feature type="transmembrane region" description="Helical" evidence="9">
    <location>
        <begin position="106"/>
        <end position="122"/>
    </location>
</feature>
<feature type="active site" evidence="9">
    <location>
        <position position="132"/>
    </location>
</feature>
<evidence type="ECO:0000256" key="8">
    <source>
        <dbReference type="ARBA" id="ARBA00023136"/>
    </source>
</evidence>
<protein>
    <recommendedName>
        <fullName evidence="9">Lipoprotein signal peptidase</fullName>
        <ecNumber evidence="9">3.4.23.36</ecNumber>
    </recommendedName>
    <alternativeName>
        <fullName evidence="9">Prolipoprotein signal peptidase</fullName>
    </alternativeName>
    <alternativeName>
        <fullName evidence="9">Signal peptidase II</fullName>
        <shortName evidence="9">SPase II</shortName>
    </alternativeName>
</protein>
<comment type="subcellular location">
    <subcellularLocation>
        <location evidence="9">Cell membrane</location>
        <topology evidence="9">Multi-pass membrane protein</topology>
    </subcellularLocation>
</comment>
<feature type="transmembrane region" description="Helical" evidence="9">
    <location>
        <begin position="77"/>
        <end position="94"/>
    </location>
</feature>
<keyword evidence="2 9" id="KW-1003">Cell membrane</keyword>
<comment type="caution">
    <text evidence="12">The sequence shown here is derived from an EMBL/GenBank/DDBJ whole genome shotgun (WGS) entry which is preliminary data.</text>
</comment>
<feature type="transmembrane region" description="Helical" evidence="9">
    <location>
        <begin position="52"/>
        <end position="71"/>
    </location>
</feature>
<comment type="function">
    <text evidence="9 10">This protein specifically catalyzes the removal of signal peptides from prolipoproteins.</text>
</comment>
<dbReference type="PRINTS" id="PR00781">
    <property type="entry name" value="LIPOSIGPTASE"/>
</dbReference>
<keyword evidence="3 9" id="KW-0645">Protease</keyword>
<keyword evidence="13" id="KW-1185">Reference proteome</keyword>
<dbReference type="EMBL" id="BAABKD010000002">
    <property type="protein sequence ID" value="GAA5085270.1"/>
    <property type="molecule type" value="Genomic_DNA"/>
</dbReference>
<keyword evidence="8 9" id="KW-0472">Membrane</keyword>
<evidence type="ECO:0000256" key="2">
    <source>
        <dbReference type="ARBA" id="ARBA00022475"/>
    </source>
</evidence>
<dbReference type="InterPro" id="IPR001872">
    <property type="entry name" value="Peptidase_A8"/>
</dbReference>
<evidence type="ECO:0000256" key="10">
    <source>
        <dbReference type="RuleBase" id="RU000594"/>
    </source>
</evidence>
<comment type="pathway">
    <text evidence="9">Protein modification; lipoprotein biosynthesis (signal peptide cleavage).</text>
</comment>
<feature type="transmembrane region" description="Helical" evidence="9">
    <location>
        <begin position="20"/>
        <end position="40"/>
    </location>
</feature>
<organism evidence="12 13">
    <name type="scientific">Paenalcaligenes hermetiae</name>
    <dbReference type="NCBI Taxonomy" id="1157987"/>
    <lineage>
        <taxon>Bacteria</taxon>
        <taxon>Pseudomonadati</taxon>
        <taxon>Pseudomonadota</taxon>
        <taxon>Betaproteobacteria</taxon>
        <taxon>Burkholderiales</taxon>
        <taxon>Alcaligenaceae</taxon>
        <taxon>Paenalcaligenes</taxon>
    </lineage>
</organism>
<evidence type="ECO:0000256" key="11">
    <source>
        <dbReference type="RuleBase" id="RU004181"/>
    </source>
</evidence>
<gene>
    <name evidence="12" type="primary">lspA_1</name>
    <name evidence="9" type="synonym">lspA</name>
    <name evidence="12" type="ORF">GCM10023337_03800</name>
</gene>
<evidence type="ECO:0000256" key="6">
    <source>
        <dbReference type="ARBA" id="ARBA00022801"/>
    </source>
</evidence>
<keyword evidence="5 9" id="KW-0064">Aspartyl protease</keyword>
<evidence type="ECO:0000256" key="9">
    <source>
        <dbReference type="HAMAP-Rule" id="MF_00161"/>
    </source>
</evidence>
<proteinExistence type="inferred from homology"/>
<sequence>MSTLKPSSAPKAPTPRWGFIAWLFIALAIIVVDQLSKYYFDSQLNYAERWSVLPFFDFTLLYNPGAAFSFLADGAGWQRWFFTGVAFVATVLIIQMLRKQPHQTRFCLALSLILGGALGNVIDRLWHAHVIDFLLFYWRDWYFPAFNVADIAITCGAILLILDELIRLRQQKKAKESHASLSK</sequence>
<evidence type="ECO:0000256" key="3">
    <source>
        <dbReference type="ARBA" id="ARBA00022670"/>
    </source>
</evidence>
<keyword evidence="7 9" id="KW-1133">Transmembrane helix</keyword>
<dbReference type="RefSeq" id="WP_377536161.1">
    <property type="nucleotide sequence ID" value="NZ_BAABKD010000002.1"/>
</dbReference>
<name>A0ABP9LXK6_9BURK</name>
<comment type="catalytic activity">
    <reaction evidence="9 10">
        <text>Release of signal peptides from bacterial membrane prolipoproteins. Hydrolyzes -Xaa-Yaa-Zaa-|-(S,diacylglyceryl)Cys-, in which Xaa is hydrophobic (preferably Leu), and Yaa (Ala or Ser) and Zaa (Gly or Ala) have small, neutral side chains.</text>
        <dbReference type="EC" id="3.4.23.36"/>
    </reaction>
</comment>
<dbReference type="PROSITE" id="PS00855">
    <property type="entry name" value="SPASE_II"/>
    <property type="match status" value="1"/>
</dbReference>
<dbReference type="PANTHER" id="PTHR33695:SF1">
    <property type="entry name" value="LIPOPROTEIN SIGNAL PEPTIDASE"/>
    <property type="match status" value="1"/>
</dbReference>
<dbReference type="Proteomes" id="UP001500227">
    <property type="component" value="Unassembled WGS sequence"/>
</dbReference>
<dbReference type="Pfam" id="PF01252">
    <property type="entry name" value="Peptidase_A8"/>
    <property type="match status" value="1"/>
</dbReference>
<reference evidence="13" key="1">
    <citation type="journal article" date="2019" name="Int. J. Syst. Evol. Microbiol.">
        <title>The Global Catalogue of Microorganisms (GCM) 10K type strain sequencing project: providing services to taxonomists for standard genome sequencing and annotation.</title>
        <authorList>
            <consortium name="The Broad Institute Genomics Platform"/>
            <consortium name="The Broad Institute Genome Sequencing Center for Infectious Disease"/>
            <person name="Wu L."/>
            <person name="Ma J."/>
        </authorList>
    </citation>
    <scope>NUCLEOTIDE SEQUENCE [LARGE SCALE GENOMIC DNA]</scope>
    <source>
        <strain evidence="13">JCM 18423</strain>
    </source>
</reference>